<gene>
    <name evidence="1" type="ORF">GMORB2_6979</name>
</gene>
<evidence type="ECO:0000313" key="2">
    <source>
        <dbReference type="Proteomes" id="UP000749293"/>
    </source>
</evidence>
<dbReference type="Proteomes" id="UP000749293">
    <property type="component" value="Unassembled WGS sequence"/>
</dbReference>
<keyword evidence="2" id="KW-1185">Reference proteome</keyword>
<name>A0A9P5D1E7_9HYPO</name>
<sequence>MLRAYQILAIFGIPGLNMAKSPAEAHMSSSSSRASLVVLVTATSGSGSDRSCSESTPFFCSVTPLPKLRP</sequence>
<protein>
    <submittedName>
        <fullName evidence="1">Uncharacterized protein</fullName>
    </submittedName>
</protein>
<comment type="caution">
    <text evidence="1">The sequence shown here is derived from an EMBL/GenBank/DDBJ whole genome shotgun (WGS) entry which is preliminary data.</text>
</comment>
<dbReference type="EMBL" id="JAANYQ010000008">
    <property type="protein sequence ID" value="KAF4122672.1"/>
    <property type="molecule type" value="Genomic_DNA"/>
</dbReference>
<dbReference type="GeneID" id="55973202"/>
<proteinExistence type="predicted"/>
<organism evidence="1 2">
    <name type="scientific">Geosmithia morbida</name>
    <dbReference type="NCBI Taxonomy" id="1094350"/>
    <lineage>
        <taxon>Eukaryota</taxon>
        <taxon>Fungi</taxon>
        <taxon>Dikarya</taxon>
        <taxon>Ascomycota</taxon>
        <taxon>Pezizomycotina</taxon>
        <taxon>Sordariomycetes</taxon>
        <taxon>Hypocreomycetidae</taxon>
        <taxon>Hypocreales</taxon>
        <taxon>Bionectriaceae</taxon>
        <taxon>Geosmithia</taxon>
    </lineage>
</organism>
<dbReference type="RefSeq" id="XP_035321324.1">
    <property type="nucleotide sequence ID" value="XM_035468944.1"/>
</dbReference>
<reference evidence="1" key="1">
    <citation type="submission" date="2020-03" db="EMBL/GenBank/DDBJ databases">
        <title>Site-based positive gene gene selection in Geosmithia morbida across the United States reveals a broad range of putative effectors and factors for local host and environmental adapation.</title>
        <authorList>
            <person name="Onufrak A."/>
            <person name="Murdoch R.W."/>
            <person name="Gazis R."/>
            <person name="Huff M."/>
            <person name="Staton M."/>
            <person name="Klingeman W."/>
            <person name="Hadziabdic D."/>
        </authorList>
    </citation>
    <scope>NUCLEOTIDE SEQUENCE</scope>
    <source>
        <strain evidence="1">1262</strain>
    </source>
</reference>
<accession>A0A9P5D1E7</accession>
<dbReference type="AlphaFoldDB" id="A0A9P5D1E7"/>
<evidence type="ECO:0000313" key="1">
    <source>
        <dbReference type="EMBL" id="KAF4122672.1"/>
    </source>
</evidence>